<dbReference type="KEGG" id="ztr:MYCGRDRAFT_29060"/>
<dbReference type="Gene3D" id="2.40.160.20">
    <property type="match status" value="1"/>
</dbReference>
<organism evidence="1 2">
    <name type="scientific">Zymoseptoria tritici (strain CBS 115943 / IPO323)</name>
    <name type="common">Speckled leaf blotch fungus</name>
    <name type="synonym">Septoria tritici</name>
    <dbReference type="NCBI Taxonomy" id="336722"/>
    <lineage>
        <taxon>Eukaryota</taxon>
        <taxon>Fungi</taxon>
        <taxon>Dikarya</taxon>
        <taxon>Ascomycota</taxon>
        <taxon>Pezizomycotina</taxon>
        <taxon>Dothideomycetes</taxon>
        <taxon>Dothideomycetidae</taxon>
        <taxon>Mycosphaerellales</taxon>
        <taxon>Mycosphaerellaceae</taxon>
        <taxon>Zymoseptoria</taxon>
    </lineage>
</organism>
<dbReference type="Proteomes" id="UP000008062">
    <property type="component" value="Chromosome 2"/>
</dbReference>
<sequence>PTAPGLVFLYTAYAVCNNAIYATQGPRGIRTAIPIVGGNFTGPRLAGKVLPTGSDWGLTDPQTGIFSADTRYNLQTDDGANLFLQTSGPSTASGSLHLRVVIETGDKAYYWLNNIVGK</sequence>
<feature type="non-terminal residue" evidence="1">
    <location>
        <position position="118"/>
    </location>
</feature>
<evidence type="ECO:0000313" key="2">
    <source>
        <dbReference type="Proteomes" id="UP000008062"/>
    </source>
</evidence>
<dbReference type="PANTHER" id="PTHR37315">
    <property type="entry name" value="UPF0311 PROTEIN BLR7842"/>
    <property type="match status" value="1"/>
</dbReference>
<dbReference type="STRING" id="336722.F9X4C0"/>
<dbReference type="OMA" id="DAWNFAS"/>
<reference evidence="1 2" key="1">
    <citation type="journal article" date="2011" name="PLoS Genet.">
        <title>Finished genome of the fungal wheat pathogen Mycosphaerella graminicola reveals dispensome structure, chromosome plasticity, and stealth pathogenesis.</title>
        <authorList>
            <person name="Goodwin S.B."/>
            <person name="Ben M'barek S."/>
            <person name="Dhillon B."/>
            <person name="Wittenberg A.H.J."/>
            <person name="Crane C.F."/>
            <person name="Hane J.K."/>
            <person name="Foster A.J."/>
            <person name="Van der Lee T.A.J."/>
            <person name="Grimwood J."/>
            <person name="Aerts A."/>
            <person name="Antoniw J."/>
            <person name="Bailey A."/>
            <person name="Bluhm B."/>
            <person name="Bowler J."/>
            <person name="Bristow J."/>
            <person name="van der Burgt A."/>
            <person name="Canto-Canche B."/>
            <person name="Churchill A.C.L."/>
            <person name="Conde-Ferraez L."/>
            <person name="Cools H.J."/>
            <person name="Coutinho P.M."/>
            <person name="Csukai M."/>
            <person name="Dehal P."/>
            <person name="De Wit P."/>
            <person name="Donzelli B."/>
            <person name="van de Geest H.C."/>
            <person name="van Ham R.C.H.J."/>
            <person name="Hammond-Kosack K.E."/>
            <person name="Henrissat B."/>
            <person name="Kilian A."/>
            <person name="Kobayashi A.K."/>
            <person name="Koopmann E."/>
            <person name="Kourmpetis Y."/>
            <person name="Kuzniar A."/>
            <person name="Lindquist E."/>
            <person name="Lombard V."/>
            <person name="Maliepaard C."/>
            <person name="Martins N."/>
            <person name="Mehrabi R."/>
            <person name="Nap J.P.H."/>
            <person name="Ponomarenko A."/>
            <person name="Rudd J.J."/>
            <person name="Salamov A."/>
            <person name="Schmutz J."/>
            <person name="Schouten H.J."/>
            <person name="Shapiro H."/>
            <person name="Stergiopoulos I."/>
            <person name="Torriani S.F.F."/>
            <person name="Tu H."/>
            <person name="de Vries R.P."/>
            <person name="Waalwijk C."/>
            <person name="Ware S.B."/>
            <person name="Wiebenga A."/>
            <person name="Zwiers L.-H."/>
            <person name="Oliver R.P."/>
            <person name="Grigoriev I.V."/>
            <person name="Kema G.H.J."/>
        </authorList>
    </citation>
    <scope>NUCLEOTIDE SEQUENCE [LARGE SCALE GENOMIC DNA]</scope>
    <source>
        <strain evidence="2">CBS 115943 / IPO323</strain>
    </source>
</reference>
<accession>F9X4C0</accession>
<dbReference type="GeneID" id="13399383"/>
<dbReference type="HOGENOM" id="CLU_096872_2_1_1"/>
<proteinExistence type="predicted"/>
<dbReference type="PANTHER" id="PTHR37315:SF1">
    <property type="entry name" value="UPF0311 PROTEIN BLR7842"/>
    <property type="match status" value="1"/>
</dbReference>
<feature type="non-terminal residue" evidence="1">
    <location>
        <position position="1"/>
    </location>
</feature>
<dbReference type="InParanoid" id="F9X4C0"/>
<dbReference type="OrthoDB" id="2544694at2759"/>
<dbReference type="eggNOG" id="ENOG502SS11">
    <property type="taxonomic scope" value="Eukaryota"/>
</dbReference>
<dbReference type="EMBL" id="CM001197">
    <property type="protein sequence ID" value="EGP90594.1"/>
    <property type="molecule type" value="Genomic_DNA"/>
</dbReference>
<keyword evidence="2" id="KW-1185">Reference proteome</keyword>
<evidence type="ECO:0000313" key="1">
    <source>
        <dbReference type="EMBL" id="EGP90594.1"/>
    </source>
</evidence>
<dbReference type="RefSeq" id="XP_003855618.1">
    <property type="nucleotide sequence ID" value="XM_003855570.1"/>
</dbReference>
<dbReference type="AlphaFoldDB" id="F9X4C0"/>
<dbReference type="Pfam" id="PF11578">
    <property type="entry name" value="DUF3237"/>
    <property type="match status" value="1"/>
</dbReference>
<name>F9X4C0_ZYMTI</name>
<protein>
    <submittedName>
        <fullName evidence="1">Uncharacterized protein</fullName>
    </submittedName>
</protein>
<dbReference type="InterPro" id="IPR020915">
    <property type="entry name" value="UPF0311"/>
</dbReference>
<gene>
    <name evidence="1" type="ORF">MYCGRDRAFT_29060</name>
</gene>